<keyword evidence="2" id="KW-1185">Reference proteome</keyword>
<comment type="caution">
    <text evidence="1">The sequence shown here is derived from an EMBL/GenBank/DDBJ whole genome shotgun (WGS) entry which is preliminary data.</text>
</comment>
<accession>A0A5B6WUP7</accession>
<dbReference type="EMBL" id="SMMG02000002">
    <property type="protein sequence ID" value="KAA3484814.1"/>
    <property type="molecule type" value="Genomic_DNA"/>
</dbReference>
<dbReference type="Proteomes" id="UP000325315">
    <property type="component" value="Unassembled WGS sequence"/>
</dbReference>
<dbReference type="InterPro" id="IPR043502">
    <property type="entry name" value="DNA/RNA_pol_sf"/>
</dbReference>
<dbReference type="OrthoDB" id="1928766at2759"/>
<organism evidence="1 2">
    <name type="scientific">Gossypium australe</name>
    <dbReference type="NCBI Taxonomy" id="47621"/>
    <lineage>
        <taxon>Eukaryota</taxon>
        <taxon>Viridiplantae</taxon>
        <taxon>Streptophyta</taxon>
        <taxon>Embryophyta</taxon>
        <taxon>Tracheophyta</taxon>
        <taxon>Spermatophyta</taxon>
        <taxon>Magnoliopsida</taxon>
        <taxon>eudicotyledons</taxon>
        <taxon>Gunneridae</taxon>
        <taxon>Pentapetalae</taxon>
        <taxon>rosids</taxon>
        <taxon>malvids</taxon>
        <taxon>Malvales</taxon>
        <taxon>Malvaceae</taxon>
        <taxon>Malvoideae</taxon>
        <taxon>Gossypium</taxon>
    </lineage>
</organism>
<dbReference type="SUPFAM" id="SSF56672">
    <property type="entry name" value="DNA/RNA polymerases"/>
    <property type="match status" value="1"/>
</dbReference>
<evidence type="ECO:0000313" key="1">
    <source>
        <dbReference type="EMBL" id="KAA3484814.1"/>
    </source>
</evidence>
<proteinExistence type="predicted"/>
<dbReference type="Gene3D" id="3.10.10.10">
    <property type="entry name" value="HIV Type 1 Reverse Transcriptase, subunit A, domain 1"/>
    <property type="match status" value="1"/>
</dbReference>
<dbReference type="AlphaFoldDB" id="A0A5B6WUP7"/>
<sequence>MNADIFAWSVADIPGVDPQVVEAIRHEVAKLLAVGFIREVEYSEWLSNVVMVKKSNGATYQRLVNKIFIEQIE</sequence>
<reference evidence="2" key="1">
    <citation type="journal article" date="2019" name="Plant Biotechnol. J.">
        <title>Genome sequencing of the Australian wild diploid species Gossypium australe highlights disease resistance and delayed gland morphogenesis.</title>
        <authorList>
            <person name="Cai Y."/>
            <person name="Cai X."/>
            <person name="Wang Q."/>
            <person name="Wang P."/>
            <person name="Zhang Y."/>
            <person name="Cai C."/>
            <person name="Xu Y."/>
            <person name="Wang K."/>
            <person name="Zhou Z."/>
            <person name="Wang C."/>
            <person name="Geng S."/>
            <person name="Li B."/>
            <person name="Dong Q."/>
            <person name="Hou Y."/>
            <person name="Wang H."/>
            <person name="Ai P."/>
            <person name="Liu Z."/>
            <person name="Yi F."/>
            <person name="Sun M."/>
            <person name="An G."/>
            <person name="Cheng J."/>
            <person name="Zhang Y."/>
            <person name="Shi Q."/>
            <person name="Xie Y."/>
            <person name="Shi X."/>
            <person name="Chang Y."/>
            <person name="Huang F."/>
            <person name="Chen Y."/>
            <person name="Hong S."/>
            <person name="Mi L."/>
            <person name="Sun Q."/>
            <person name="Zhang L."/>
            <person name="Zhou B."/>
            <person name="Peng R."/>
            <person name="Zhang X."/>
            <person name="Liu F."/>
        </authorList>
    </citation>
    <scope>NUCLEOTIDE SEQUENCE [LARGE SCALE GENOMIC DNA]</scope>
    <source>
        <strain evidence="2">cv. PA1801</strain>
    </source>
</reference>
<evidence type="ECO:0000313" key="2">
    <source>
        <dbReference type="Proteomes" id="UP000325315"/>
    </source>
</evidence>
<gene>
    <name evidence="1" type="ORF">EPI10_006873</name>
</gene>
<protein>
    <submittedName>
        <fullName evidence="1">Retrovirus-related Pol polyprotein from transposon 297 family</fullName>
    </submittedName>
</protein>
<name>A0A5B6WUP7_9ROSI</name>